<dbReference type="PROSITE" id="PS50970">
    <property type="entry name" value="HCY"/>
    <property type="match status" value="1"/>
</dbReference>
<accession>A0A9X2TDA2</accession>
<dbReference type="PANTHER" id="PTHR11103:SF18">
    <property type="entry name" value="SLR1189 PROTEIN"/>
    <property type="match status" value="1"/>
</dbReference>
<dbReference type="EMBL" id="JANUAU010000014">
    <property type="protein sequence ID" value="MCS3679228.1"/>
    <property type="molecule type" value="Genomic_DNA"/>
</dbReference>
<proteinExistence type="predicted"/>
<evidence type="ECO:0000313" key="7">
    <source>
        <dbReference type="Proteomes" id="UP001155027"/>
    </source>
</evidence>
<dbReference type="PANTHER" id="PTHR11103">
    <property type="entry name" value="SLR1189 PROTEIN"/>
    <property type="match status" value="1"/>
</dbReference>
<gene>
    <name evidence="6" type="ORF">GGP71_003177</name>
</gene>
<comment type="caution">
    <text evidence="6">The sequence shown here is derived from an EMBL/GenBank/DDBJ whole genome shotgun (WGS) entry which is preliminary data.</text>
</comment>
<evidence type="ECO:0000256" key="2">
    <source>
        <dbReference type="ARBA" id="ARBA00022679"/>
    </source>
</evidence>
<dbReference type="InterPro" id="IPR003726">
    <property type="entry name" value="HCY_dom"/>
</dbReference>
<protein>
    <submittedName>
        <fullName evidence="6">S-methylmethionine-dependent homocysteine/selenocysteine methylase</fullName>
    </submittedName>
</protein>
<comment type="caution">
    <text evidence="3">Lacks conserved residue(s) required for the propagation of feature annotation.</text>
</comment>
<feature type="domain" description="Hcy-binding" evidence="5">
    <location>
        <begin position="1"/>
        <end position="189"/>
    </location>
</feature>
<organism evidence="6 7">
    <name type="scientific">Salinibacter ruber</name>
    <dbReference type="NCBI Taxonomy" id="146919"/>
    <lineage>
        <taxon>Bacteria</taxon>
        <taxon>Pseudomonadati</taxon>
        <taxon>Rhodothermota</taxon>
        <taxon>Rhodothermia</taxon>
        <taxon>Rhodothermales</taxon>
        <taxon>Salinibacteraceae</taxon>
        <taxon>Salinibacter</taxon>
    </lineage>
</organism>
<dbReference type="GO" id="GO:0032259">
    <property type="term" value="P:methylation"/>
    <property type="evidence" value="ECO:0007669"/>
    <property type="project" value="UniProtKB-KW"/>
</dbReference>
<dbReference type="AlphaFoldDB" id="A0A9X2TDA2"/>
<evidence type="ECO:0000259" key="5">
    <source>
        <dbReference type="PROSITE" id="PS50970"/>
    </source>
</evidence>
<dbReference type="GO" id="GO:0008168">
    <property type="term" value="F:methyltransferase activity"/>
    <property type="evidence" value="ECO:0007669"/>
    <property type="project" value="UniProtKB-KW"/>
</dbReference>
<dbReference type="Gene3D" id="3.20.20.330">
    <property type="entry name" value="Homocysteine-binding-like domain"/>
    <property type="match status" value="1"/>
</dbReference>
<dbReference type="Proteomes" id="UP001155027">
    <property type="component" value="Unassembled WGS sequence"/>
</dbReference>
<evidence type="ECO:0000313" key="6">
    <source>
        <dbReference type="EMBL" id="MCS3679228.1"/>
    </source>
</evidence>
<keyword evidence="1 6" id="KW-0489">Methyltransferase</keyword>
<dbReference type="InterPro" id="IPR036589">
    <property type="entry name" value="HCY_dom_sf"/>
</dbReference>
<name>A0A9X2TDA2_9BACT</name>
<keyword evidence="2" id="KW-0808">Transferase</keyword>
<reference evidence="6" key="1">
    <citation type="submission" date="2022-08" db="EMBL/GenBank/DDBJ databases">
        <title>Genomic Encyclopedia of Type Strains, Phase V (KMG-V): Genome sequencing to study the core and pangenomes of soil and plant-associated prokaryotes.</title>
        <authorList>
            <person name="Whitman W."/>
        </authorList>
    </citation>
    <scope>NUCLEOTIDE SEQUENCE</scope>
    <source>
        <strain evidence="6">0</strain>
    </source>
</reference>
<sequence length="189" mass="19936">MRDLSTRLSGGPVLLDGGLGQELIRRGMPGTEPSLWSANALTEAPDLVQEVHEEYLRAGADVITTNTYATPPERLSEAGLDGRAEALNREAGRLAERARAAVGRDALIAGSLPPIRGSYRPDLVGEAGEIEPQYREQAGYLAPHVDPGRGPGGGPRGRVDRPSGAGLVHDCRPVVAGGRRAAPSQRRVP</sequence>
<dbReference type="SUPFAM" id="SSF82282">
    <property type="entry name" value="Homocysteine S-methyltransferase"/>
    <property type="match status" value="1"/>
</dbReference>
<evidence type="ECO:0000256" key="1">
    <source>
        <dbReference type="ARBA" id="ARBA00022603"/>
    </source>
</evidence>
<dbReference type="Pfam" id="PF02574">
    <property type="entry name" value="S-methyl_trans"/>
    <property type="match status" value="1"/>
</dbReference>
<dbReference type="RefSeq" id="WP_259081055.1">
    <property type="nucleotide sequence ID" value="NZ_JANUAU010000014.1"/>
</dbReference>
<feature type="region of interest" description="Disordered" evidence="4">
    <location>
        <begin position="141"/>
        <end position="189"/>
    </location>
</feature>
<evidence type="ECO:0000256" key="3">
    <source>
        <dbReference type="PROSITE-ProRule" id="PRU00333"/>
    </source>
</evidence>
<evidence type="ECO:0000256" key="4">
    <source>
        <dbReference type="SAM" id="MobiDB-lite"/>
    </source>
</evidence>